<comment type="caution">
    <text evidence="2">The sequence shown here is derived from an EMBL/GenBank/DDBJ whole genome shotgun (WGS) entry which is preliminary data.</text>
</comment>
<accession>A0A4R6X9H9</accession>
<proteinExistence type="predicted"/>
<evidence type="ECO:0000313" key="2">
    <source>
        <dbReference type="EMBL" id="TDR06827.1"/>
    </source>
</evidence>
<organism evidence="2 3">
    <name type="scientific">Marinomonas communis</name>
    <dbReference type="NCBI Taxonomy" id="28254"/>
    <lineage>
        <taxon>Bacteria</taxon>
        <taxon>Pseudomonadati</taxon>
        <taxon>Pseudomonadota</taxon>
        <taxon>Gammaproteobacteria</taxon>
        <taxon>Oceanospirillales</taxon>
        <taxon>Oceanospirillaceae</taxon>
        <taxon>Marinomonas</taxon>
    </lineage>
</organism>
<evidence type="ECO:0008006" key="4">
    <source>
        <dbReference type="Google" id="ProtNLM"/>
    </source>
</evidence>
<feature type="signal peptide" evidence="1">
    <location>
        <begin position="1"/>
        <end position="18"/>
    </location>
</feature>
<evidence type="ECO:0000313" key="3">
    <source>
        <dbReference type="Proteomes" id="UP000295729"/>
    </source>
</evidence>
<dbReference type="AlphaFoldDB" id="A0A4R6X9H9"/>
<keyword evidence="3" id="KW-1185">Reference proteome</keyword>
<dbReference type="Proteomes" id="UP000295729">
    <property type="component" value="Unassembled WGS sequence"/>
</dbReference>
<name>A0A4R6X9H9_9GAMM</name>
<dbReference type="RefSeq" id="WP_133564205.1">
    <property type="nucleotide sequence ID" value="NZ_JAJGNH010000009.1"/>
</dbReference>
<evidence type="ECO:0000256" key="1">
    <source>
        <dbReference type="SAM" id="SignalP"/>
    </source>
</evidence>
<gene>
    <name evidence="2" type="ORF">C8D85_3014</name>
</gene>
<dbReference type="Pfam" id="PF09839">
    <property type="entry name" value="DUF2066"/>
    <property type="match status" value="1"/>
</dbReference>
<reference evidence="2 3" key="1">
    <citation type="submission" date="2019-03" db="EMBL/GenBank/DDBJ databases">
        <title>Genomic Encyclopedia of Type Strains, Phase IV (KMG-IV): sequencing the most valuable type-strain genomes for metagenomic binning, comparative biology and taxonomic classification.</title>
        <authorList>
            <person name="Goeker M."/>
        </authorList>
    </citation>
    <scope>NUCLEOTIDE SEQUENCE [LARGE SCALE GENOMIC DNA]</scope>
    <source>
        <strain evidence="2 3">DSM 5604</strain>
    </source>
</reference>
<keyword evidence="1" id="KW-0732">Signal</keyword>
<protein>
    <recommendedName>
        <fullName evidence="4">DUF2066 domain-containing protein</fullName>
    </recommendedName>
</protein>
<dbReference type="OrthoDB" id="6195299at2"/>
<sequence length="363" mass="40034">MKRIVCLWLLMLSSLGHAVQVSNLYSAVVQVPASLDDRQLLNRAFNEAIDDVLARVSGQQQDISSRVTQKAHQSAASWVAQHSVQDVIDTIEGADGPEAAKEINVTFYKESVDSFLYDNDLPVWGENRPSILVWLIEDQSGQRQMFGANQPSSALSKLFDDAKHFGLPVYAPLVDATDRQTLSSSALWGFFEEDILAASQRYQTDVVLAIRLSEYRGEAVVESMLLTPNQSSRLISATKPTQQEAVEEVLVRLAALLSDRYASIKTLTPQEMYVQVDGVRNYTAMSTLRQYISSMGIVKQVQLKSIVEGQVGLDILLNGTPEKFANTVALNSVLSSSLQTAGMTDPLLNSLHYQYTGKGKIND</sequence>
<dbReference type="EMBL" id="SNZA01000005">
    <property type="protein sequence ID" value="TDR06827.1"/>
    <property type="molecule type" value="Genomic_DNA"/>
</dbReference>
<dbReference type="InterPro" id="IPR018642">
    <property type="entry name" value="DUF2066"/>
</dbReference>
<feature type="chain" id="PRO_5020479085" description="DUF2066 domain-containing protein" evidence="1">
    <location>
        <begin position="19"/>
        <end position="363"/>
    </location>
</feature>